<reference evidence="2" key="1">
    <citation type="submission" date="2024-01" db="EMBL/GenBank/DDBJ databases">
        <authorList>
            <person name="Webb A."/>
        </authorList>
    </citation>
    <scope>NUCLEOTIDE SEQUENCE</scope>
    <source>
        <strain evidence="2">Pm1</strain>
    </source>
</reference>
<feature type="compositionally biased region" description="Basic and acidic residues" evidence="1">
    <location>
        <begin position="63"/>
        <end position="83"/>
    </location>
</feature>
<dbReference type="AlphaFoldDB" id="A0AAV1TAU5"/>
<gene>
    <name evidence="2" type="ORF">PM001_LOCUS3667</name>
</gene>
<dbReference type="EMBL" id="CAKLBY020000035">
    <property type="protein sequence ID" value="CAK7908144.1"/>
    <property type="molecule type" value="Genomic_DNA"/>
</dbReference>
<comment type="caution">
    <text evidence="2">The sequence shown here is derived from an EMBL/GenBank/DDBJ whole genome shotgun (WGS) entry which is preliminary data.</text>
</comment>
<name>A0AAV1TAU5_9STRA</name>
<feature type="region of interest" description="Disordered" evidence="1">
    <location>
        <begin position="59"/>
        <end position="98"/>
    </location>
</feature>
<evidence type="ECO:0000313" key="3">
    <source>
        <dbReference type="Proteomes" id="UP001162060"/>
    </source>
</evidence>
<evidence type="ECO:0000256" key="1">
    <source>
        <dbReference type="SAM" id="MobiDB-lite"/>
    </source>
</evidence>
<protein>
    <submittedName>
        <fullName evidence="2">Uncharacterized protein</fullName>
    </submittedName>
</protein>
<sequence>MGETHAALNPMMTGTSRTRDTRSVVLFQLIRAKLVEYNESLVRQLVDEREAVRAAAASVAQMSEHRKEDGGRSRIEPKKKESVLADGGAGASVQKQADNGQSIVRAGCTPLASRAIAEKSEQVMGEQPCEEIVLKKRRLAEAQVHVEARVEMDRSPVKKDKDKSRRAPAA</sequence>
<accession>A0AAV1TAU5</accession>
<feature type="region of interest" description="Disordered" evidence="1">
    <location>
        <begin position="150"/>
        <end position="170"/>
    </location>
</feature>
<proteinExistence type="predicted"/>
<evidence type="ECO:0000313" key="2">
    <source>
        <dbReference type="EMBL" id="CAK7908144.1"/>
    </source>
</evidence>
<dbReference type="Proteomes" id="UP001162060">
    <property type="component" value="Unassembled WGS sequence"/>
</dbReference>
<organism evidence="2 3">
    <name type="scientific">Peronospora matthiolae</name>
    <dbReference type="NCBI Taxonomy" id="2874970"/>
    <lineage>
        <taxon>Eukaryota</taxon>
        <taxon>Sar</taxon>
        <taxon>Stramenopiles</taxon>
        <taxon>Oomycota</taxon>
        <taxon>Peronosporomycetes</taxon>
        <taxon>Peronosporales</taxon>
        <taxon>Peronosporaceae</taxon>
        <taxon>Peronospora</taxon>
    </lineage>
</organism>